<evidence type="ECO:0000313" key="1">
    <source>
        <dbReference type="EMBL" id="AWR87050.1"/>
    </source>
</evidence>
<dbReference type="EMBL" id="CP021130">
    <property type="protein sequence ID" value="AWR87050.1"/>
    <property type="molecule type" value="Genomic_DNA"/>
</dbReference>
<dbReference type="Proteomes" id="UP000263013">
    <property type="component" value="Chromosome"/>
</dbReference>
<evidence type="ECO:0000313" key="2">
    <source>
        <dbReference type="Proteomes" id="UP000263013"/>
    </source>
</evidence>
<gene>
    <name evidence="1" type="ORF">Mtai_v1c18160</name>
</gene>
<accession>A0ABN5M3N6</accession>
<reference evidence="1 2" key="1">
    <citation type="submission" date="2017-05" db="EMBL/GenBank/DDBJ databases">
        <title>Complete genome sequence of Meiothermus taiwanensis WR-220.</title>
        <authorList>
            <person name="Wu W.-L."/>
            <person name="Lo W.-S."/>
            <person name="Kuo C.-H."/>
            <person name="Wu S.-H."/>
        </authorList>
    </citation>
    <scope>NUCLEOTIDE SEQUENCE [LARGE SCALE GENOMIC DNA]</scope>
    <source>
        <strain evidence="1 2">WR-220</strain>
    </source>
</reference>
<sequence length="51" mass="5442">MREFPLTHGEADYLLFVDGEAGGAVEAKAMGTTLSAVAEQTRKYPPGYPPT</sequence>
<dbReference type="RefSeq" id="WP_157840904.1">
    <property type="nucleotide sequence ID" value="NZ_CP021130.1"/>
</dbReference>
<proteinExistence type="predicted"/>
<protein>
    <submittedName>
        <fullName evidence="1">Uncharacterized protein</fullName>
    </submittedName>
</protein>
<name>A0ABN5M3N6_9DEIN</name>
<organism evidence="1 2">
    <name type="scientific">Meiothermus taiwanensis WR-220</name>
    <dbReference type="NCBI Taxonomy" id="1339250"/>
    <lineage>
        <taxon>Bacteria</taxon>
        <taxon>Thermotogati</taxon>
        <taxon>Deinococcota</taxon>
        <taxon>Deinococci</taxon>
        <taxon>Thermales</taxon>
        <taxon>Thermaceae</taxon>
        <taxon>Meiothermus</taxon>
    </lineage>
</organism>
<keyword evidence="2" id="KW-1185">Reference proteome</keyword>